<dbReference type="EMBL" id="VFJC01000025">
    <property type="protein sequence ID" value="KAB5528339.1"/>
    <property type="molecule type" value="Genomic_DNA"/>
</dbReference>
<dbReference type="GO" id="GO:0004875">
    <property type="term" value="F:complement receptor activity"/>
    <property type="evidence" value="ECO:0007669"/>
    <property type="project" value="TreeGrafter"/>
</dbReference>
<evidence type="ECO:0000256" key="1">
    <source>
        <dbReference type="ARBA" id="ARBA00004141"/>
    </source>
</evidence>
<comment type="caution">
    <text evidence="13">The sequence shown here is derived from an EMBL/GenBank/DDBJ whole genome shotgun (WGS) entry which is preliminary data.</text>
</comment>
<dbReference type="PANTHER" id="PTHR24225">
    <property type="entry name" value="CHEMOTACTIC RECEPTOR"/>
    <property type="match status" value="1"/>
</dbReference>
<feature type="transmembrane region" description="Helical" evidence="11">
    <location>
        <begin position="308"/>
        <end position="327"/>
    </location>
</feature>
<dbReference type="GO" id="GO:0006954">
    <property type="term" value="P:inflammatory response"/>
    <property type="evidence" value="ECO:0007669"/>
    <property type="project" value="TreeGrafter"/>
</dbReference>
<evidence type="ECO:0000256" key="9">
    <source>
        <dbReference type="ARBA" id="ARBA00023224"/>
    </source>
</evidence>
<evidence type="ECO:0000256" key="8">
    <source>
        <dbReference type="ARBA" id="ARBA00023180"/>
    </source>
</evidence>
<feature type="transmembrane region" description="Helical" evidence="11">
    <location>
        <begin position="238"/>
        <end position="256"/>
    </location>
</feature>
<accession>A0A5N5K9U0</accession>
<keyword evidence="4" id="KW-0297">G-protein coupled receptor</keyword>
<dbReference type="Pfam" id="PF00001">
    <property type="entry name" value="7tm_1"/>
    <property type="match status" value="1"/>
</dbReference>
<feature type="transmembrane region" description="Helical" evidence="11">
    <location>
        <begin position="277"/>
        <end position="296"/>
    </location>
</feature>
<dbReference type="PANTHER" id="PTHR24225:SF74">
    <property type="entry name" value="CHEMOKINE-LIKE RECEPTOR 1"/>
    <property type="match status" value="1"/>
</dbReference>
<gene>
    <name evidence="13" type="ORF">PHYPO_G00139130</name>
</gene>
<dbReference type="InterPro" id="IPR000826">
    <property type="entry name" value="Formyl_rcpt-rel"/>
</dbReference>
<dbReference type="SUPFAM" id="SSF81321">
    <property type="entry name" value="Family A G protein-coupled receptor-like"/>
    <property type="match status" value="1"/>
</dbReference>
<proteinExistence type="inferred from homology"/>
<reference evidence="13 14" key="1">
    <citation type="submission" date="2019-06" db="EMBL/GenBank/DDBJ databases">
        <title>A chromosome-scale genome assembly of the striped catfish, Pangasianodon hypophthalmus.</title>
        <authorList>
            <person name="Wen M."/>
            <person name="Zahm M."/>
            <person name="Roques C."/>
            <person name="Cabau C."/>
            <person name="Klopp C."/>
            <person name="Donnadieu C."/>
            <person name="Jouanno E."/>
            <person name="Avarre J.-C."/>
            <person name="Campet M."/>
            <person name="Ha T.T.T."/>
            <person name="Dugue R."/>
            <person name="Lampietro C."/>
            <person name="Louis A."/>
            <person name="Herpin A."/>
            <person name="Echchiki A."/>
            <person name="Berthelot C."/>
            <person name="Parey E."/>
            <person name="Roest-Crollius H."/>
            <person name="Braasch I."/>
            <person name="Postlethwait J."/>
            <person name="Bobe J."/>
            <person name="Montfort J."/>
            <person name="Bouchez O."/>
            <person name="Begum T."/>
            <person name="Schartl M."/>
            <person name="Guiguen Y."/>
        </authorList>
    </citation>
    <scope>NUCLEOTIDE SEQUENCE [LARGE SCALE GENOMIC DNA]</scope>
    <source>
        <strain evidence="13 14">Indonesia</strain>
        <tissue evidence="13">Blood</tissue>
    </source>
</reference>
<evidence type="ECO:0000256" key="2">
    <source>
        <dbReference type="ARBA" id="ARBA00022692"/>
    </source>
</evidence>
<feature type="domain" description="G-protein coupled receptors family 1 profile" evidence="12">
    <location>
        <begin position="78"/>
        <end position="324"/>
    </location>
</feature>
<sequence>MKSYLAQRKQSFVHFQFWRLIKYFSRTGYICLRLAKMSFNTTDFDYNALLLDQKNQNKYLNAIRMLYISGYLIICTLGLVLNLLVIIAGSSFHRNSDTAKWVLALAVTHLICSAFLPLQILYSWYHFNWHYGTPLCKLSSTVFYASLFSTAGILTLWSITDRTGRNKCKGRHCTTFQHSSVVLIMILCSWTFAVVLSIPSLYSRELRFTALGEQCIDDYDFSDEIMTKEGKRNLTIVVSYRFLLGILIPGFLMGICRSCQHYDAERNLKRITCLIKVAYFVCWTPLLIMGFLQAVTNSFDDSSYGLPVATVLAAAHCCVNPVIYLLVSHNIKMQWMKQAQELDQSTNSYT</sequence>
<keyword evidence="2 11" id="KW-0812">Transmembrane</keyword>
<dbReference type="GO" id="GO:0007200">
    <property type="term" value="P:phospholipase C-activating G protein-coupled receptor signaling pathway"/>
    <property type="evidence" value="ECO:0007669"/>
    <property type="project" value="TreeGrafter"/>
</dbReference>
<evidence type="ECO:0000256" key="4">
    <source>
        <dbReference type="ARBA" id="ARBA00023040"/>
    </source>
</evidence>
<feature type="transmembrane region" description="Helical" evidence="11">
    <location>
        <begin position="142"/>
        <end position="160"/>
    </location>
</feature>
<dbReference type="PROSITE" id="PS50262">
    <property type="entry name" value="G_PROTEIN_RECEP_F1_2"/>
    <property type="match status" value="1"/>
</dbReference>
<dbReference type="Gene3D" id="1.20.1070.10">
    <property type="entry name" value="Rhodopsin 7-helix transmembrane proteins"/>
    <property type="match status" value="1"/>
</dbReference>
<feature type="transmembrane region" description="Helical" evidence="11">
    <location>
        <begin position="101"/>
        <end position="122"/>
    </location>
</feature>
<dbReference type="GO" id="GO:0004930">
    <property type="term" value="F:G protein-coupled receptor activity"/>
    <property type="evidence" value="ECO:0007669"/>
    <property type="project" value="UniProtKB-KW"/>
</dbReference>
<evidence type="ECO:0000313" key="13">
    <source>
        <dbReference type="EMBL" id="KAB5528339.1"/>
    </source>
</evidence>
<dbReference type="InterPro" id="IPR000276">
    <property type="entry name" value="GPCR_Rhodpsn"/>
</dbReference>
<name>A0A5N5K9U0_PANHP</name>
<evidence type="ECO:0000259" key="12">
    <source>
        <dbReference type="PROSITE" id="PS50262"/>
    </source>
</evidence>
<protein>
    <recommendedName>
        <fullName evidence="12">G-protein coupled receptors family 1 profile domain-containing protein</fullName>
    </recommendedName>
</protein>
<dbReference type="Proteomes" id="UP000327468">
    <property type="component" value="Chromosome 24"/>
</dbReference>
<feature type="transmembrane region" description="Helical" evidence="11">
    <location>
        <begin position="181"/>
        <end position="202"/>
    </location>
</feature>
<evidence type="ECO:0000256" key="6">
    <source>
        <dbReference type="ARBA" id="ARBA00023157"/>
    </source>
</evidence>
<comment type="similarity">
    <text evidence="10">Belongs to the chemokine-like receptor (CMKLR) family.</text>
</comment>
<keyword evidence="9" id="KW-0807">Transducer</keyword>
<dbReference type="InterPro" id="IPR017452">
    <property type="entry name" value="GPCR_Rhodpsn_7TM"/>
</dbReference>
<evidence type="ECO:0000256" key="10">
    <source>
        <dbReference type="ARBA" id="ARBA00025736"/>
    </source>
</evidence>
<evidence type="ECO:0000313" key="14">
    <source>
        <dbReference type="Proteomes" id="UP000327468"/>
    </source>
</evidence>
<dbReference type="GO" id="GO:0005886">
    <property type="term" value="C:plasma membrane"/>
    <property type="evidence" value="ECO:0007669"/>
    <property type="project" value="TreeGrafter"/>
</dbReference>
<evidence type="ECO:0000256" key="11">
    <source>
        <dbReference type="SAM" id="Phobius"/>
    </source>
</evidence>
<evidence type="ECO:0000256" key="7">
    <source>
        <dbReference type="ARBA" id="ARBA00023170"/>
    </source>
</evidence>
<keyword evidence="7" id="KW-0675">Receptor</keyword>
<dbReference type="AlphaFoldDB" id="A0A5N5K9U0"/>
<keyword evidence="5 11" id="KW-0472">Membrane</keyword>
<feature type="transmembrane region" description="Helical" evidence="11">
    <location>
        <begin position="65"/>
        <end position="89"/>
    </location>
</feature>
<dbReference type="GO" id="GO:0007204">
    <property type="term" value="P:positive regulation of cytosolic calcium ion concentration"/>
    <property type="evidence" value="ECO:0007669"/>
    <property type="project" value="TreeGrafter"/>
</dbReference>
<keyword evidence="3 11" id="KW-1133">Transmembrane helix</keyword>
<dbReference type="PRINTS" id="PR00237">
    <property type="entry name" value="GPCRRHODOPSN"/>
</dbReference>
<keyword evidence="14" id="KW-1185">Reference proteome</keyword>
<comment type="subcellular location">
    <subcellularLocation>
        <location evidence="1">Membrane</location>
        <topology evidence="1">Multi-pass membrane protein</topology>
    </subcellularLocation>
</comment>
<keyword evidence="6" id="KW-1015">Disulfide bond</keyword>
<organism evidence="13 14">
    <name type="scientific">Pangasianodon hypophthalmus</name>
    <name type="common">Striped catfish</name>
    <name type="synonym">Helicophagus hypophthalmus</name>
    <dbReference type="NCBI Taxonomy" id="310915"/>
    <lineage>
        <taxon>Eukaryota</taxon>
        <taxon>Metazoa</taxon>
        <taxon>Chordata</taxon>
        <taxon>Craniata</taxon>
        <taxon>Vertebrata</taxon>
        <taxon>Euteleostomi</taxon>
        <taxon>Actinopterygii</taxon>
        <taxon>Neopterygii</taxon>
        <taxon>Teleostei</taxon>
        <taxon>Ostariophysi</taxon>
        <taxon>Siluriformes</taxon>
        <taxon>Pangasiidae</taxon>
        <taxon>Pangasianodon</taxon>
    </lineage>
</organism>
<keyword evidence="8" id="KW-0325">Glycoprotein</keyword>
<evidence type="ECO:0000256" key="5">
    <source>
        <dbReference type="ARBA" id="ARBA00023136"/>
    </source>
</evidence>
<evidence type="ECO:0000256" key="3">
    <source>
        <dbReference type="ARBA" id="ARBA00022989"/>
    </source>
</evidence>